<evidence type="ECO:0000256" key="6">
    <source>
        <dbReference type="ARBA" id="ARBA00023078"/>
    </source>
</evidence>
<gene>
    <name evidence="12" type="primary">PSBW</name>
</gene>
<dbReference type="GO" id="GO:0015979">
    <property type="term" value="P:photosynthesis"/>
    <property type="evidence" value="ECO:0007669"/>
    <property type="project" value="UniProtKB-KW"/>
</dbReference>
<dbReference type="EMBL" id="DQ370084">
    <property type="protein sequence ID" value="ABD37896.1"/>
    <property type="molecule type" value="mRNA"/>
</dbReference>
<reference evidence="12" key="2">
    <citation type="journal article" date="2021" name="Plant Cell">
        <title>Unique peripheral antennas in the photosystems of the streptophyte alga Mesostigma viride.</title>
        <authorList>
            <person name="Aso M."/>
            <person name="Matsumae R."/>
            <person name="Tanaka A."/>
            <person name="Tanaka R."/>
            <person name="Takabayashi A."/>
        </authorList>
    </citation>
    <scope>NUCLEOTIDE SEQUENCE</scope>
    <source>
        <tissue evidence="12">Whole cell</tissue>
    </source>
</reference>
<keyword evidence="10" id="KW-1133">Transmembrane helix</keyword>
<evidence type="ECO:0000256" key="10">
    <source>
        <dbReference type="SAM" id="Phobius"/>
    </source>
</evidence>
<dbReference type="GO" id="GO:0009523">
    <property type="term" value="C:photosystem II"/>
    <property type="evidence" value="ECO:0007669"/>
    <property type="project" value="UniProtKB-KW"/>
</dbReference>
<feature type="transmembrane region" description="Helical" evidence="10">
    <location>
        <begin position="88"/>
        <end position="111"/>
    </location>
</feature>
<accession>A2SY30</accession>
<sequence>MQAVAMSVSVPSVAAFAPALPQRLVARKPQAAARVPAKCARKAVVCQAQKNEAAVAVSAAAIASSVAFAAPAQAIIEDAMYTEGAGIALGLNSGALGFVMLGAFTLVWSLYSSYTRSLDSSEDGGLDL</sequence>
<evidence type="ECO:0000256" key="4">
    <source>
        <dbReference type="ARBA" id="ARBA00022531"/>
    </source>
</evidence>
<keyword evidence="6" id="KW-0793">Thylakoid</keyword>
<dbReference type="GO" id="GO:0042549">
    <property type="term" value="P:photosystem II stabilization"/>
    <property type="evidence" value="ECO:0007669"/>
    <property type="project" value="TreeGrafter"/>
</dbReference>
<reference evidence="11" key="1">
    <citation type="submission" date="2006-01" db="EMBL/GenBank/DDBJ databases">
        <title>Antenna proteins of the green alga Mesostigma viride.</title>
        <authorList>
            <person name="Borza T.C."/>
            <person name="Lee R.W."/>
        </authorList>
    </citation>
    <scope>NUCLEOTIDE SEQUENCE</scope>
    <source>
        <strain evidence="11">CCMP2046</strain>
    </source>
</reference>
<evidence type="ECO:0000256" key="7">
    <source>
        <dbReference type="ARBA" id="ARBA00023136"/>
    </source>
</evidence>
<evidence type="ECO:0000256" key="2">
    <source>
        <dbReference type="ARBA" id="ARBA00010395"/>
    </source>
</evidence>
<keyword evidence="8" id="KW-0604">Photosystem II</keyword>
<evidence type="ECO:0000256" key="3">
    <source>
        <dbReference type="ARBA" id="ARBA00022528"/>
    </source>
</evidence>
<keyword evidence="3" id="KW-0150">Chloroplast</keyword>
<evidence type="ECO:0000256" key="9">
    <source>
        <dbReference type="ARBA" id="ARBA00031756"/>
    </source>
</evidence>
<evidence type="ECO:0000256" key="5">
    <source>
        <dbReference type="ARBA" id="ARBA00022640"/>
    </source>
</evidence>
<dbReference type="InterPro" id="IPR009806">
    <property type="entry name" value="PSII_PsbW_class2"/>
</dbReference>
<dbReference type="PANTHER" id="PTHR34552">
    <property type="entry name" value="PHOTOSYSTEM II REACTION CENTER W PROTEIN, CHLOROPLASTIC"/>
    <property type="match status" value="1"/>
</dbReference>
<evidence type="ECO:0000313" key="12">
    <source>
        <dbReference type="EMBL" id="LAC45517.1"/>
    </source>
</evidence>
<dbReference type="GO" id="GO:0009535">
    <property type="term" value="C:chloroplast thylakoid membrane"/>
    <property type="evidence" value="ECO:0007669"/>
    <property type="project" value="UniProtKB-SubCell"/>
</dbReference>
<organism evidence="11">
    <name type="scientific">Mesostigma viride</name>
    <name type="common">Green alga</name>
    <dbReference type="NCBI Taxonomy" id="41882"/>
    <lineage>
        <taxon>Eukaryota</taxon>
        <taxon>Viridiplantae</taxon>
        <taxon>Streptophyta</taxon>
        <taxon>Mesostigmatophyceae</taxon>
        <taxon>Mesostigmatales</taxon>
        <taxon>Mesostigmataceae</taxon>
        <taxon>Mesostigma</taxon>
    </lineage>
</organism>
<protein>
    <recommendedName>
        <fullName evidence="9">PSII 6.1 kDa protein</fullName>
    </recommendedName>
</protein>
<dbReference type="AlphaFoldDB" id="A2SY30"/>
<evidence type="ECO:0000256" key="8">
    <source>
        <dbReference type="ARBA" id="ARBA00023276"/>
    </source>
</evidence>
<evidence type="ECO:0000313" key="11">
    <source>
        <dbReference type="EMBL" id="ABD37896.1"/>
    </source>
</evidence>
<dbReference type="EMBL" id="ICQU01000032">
    <property type="protein sequence ID" value="LAC45517.1"/>
    <property type="molecule type" value="mRNA"/>
</dbReference>
<proteinExistence type="evidence at transcript level"/>
<keyword evidence="4" id="KW-0602">Photosynthesis</keyword>
<evidence type="ECO:0000256" key="1">
    <source>
        <dbReference type="ARBA" id="ARBA00004581"/>
    </source>
</evidence>
<keyword evidence="5" id="KW-0934">Plastid</keyword>
<name>A2SY30_MESVI</name>
<dbReference type="Pfam" id="PF07123">
    <property type="entry name" value="PsbW"/>
    <property type="match status" value="1"/>
</dbReference>
<comment type="subcellular location">
    <subcellularLocation>
        <location evidence="1">Plastid</location>
        <location evidence="1">Chloroplast thylakoid membrane</location>
        <topology evidence="1">Single-pass membrane protein</topology>
    </subcellularLocation>
</comment>
<keyword evidence="7 10" id="KW-0472">Membrane</keyword>
<dbReference type="PANTHER" id="PTHR34552:SF1">
    <property type="entry name" value="PHOTOSYSTEM II REACTION CENTER W PROTEIN, CHLOROPLASTIC"/>
    <property type="match status" value="1"/>
</dbReference>
<keyword evidence="10" id="KW-0812">Transmembrane</keyword>
<comment type="similarity">
    <text evidence="2">Belongs to the psbW family.</text>
</comment>
<feature type="transmembrane region" description="Helical" evidence="10">
    <location>
        <begin position="53"/>
        <end position="76"/>
    </location>
</feature>